<evidence type="ECO:0000313" key="3">
    <source>
        <dbReference type="Proteomes" id="UP000324974"/>
    </source>
</evidence>
<dbReference type="RefSeq" id="WP_149109894.1">
    <property type="nucleotide sequence ID" value="NZ_CP042425.1"/>
</dbReference>
<evidence type="ECO:0000256" key="1">
    <source>
        <dbReference type="SAM" id="SignalP"/>
    </source>
</evidence>
<reference evidence="3" key="1">
    <citation type="submission" date="2019-08" db="EMBL/GenBank/DDBJ databases">
        <title>Limnoglobus roseus gen. nov., sp. nov., a novel freshwater planctomycete with a giant genome from the family Gemmataceae.</title>
        <authorList>
            <person name="Kulichevskaya I.S."/>
            <person name="Naumoff D.G."/>
            <person name="Miroshnikov K."/>
            <person name="Ivanova A."/>
            <person name="Philippov D.A."/>
            <person name="Hakobyan A."/>
            <person name="Rijpstra I.C."/>
            <person name="Sinninghe Damste J.S."/>
            <person name="Liesack W."/>
            <person name="Dedysh S.N."/>
        </authorList>
    </citation>
    <scope>NUCLEOTIDE SEQUENCE [LARGE SCALE GENOMIC DNA]</scope>
    <source>
        <strain evidence="3">PX52</strain>
    </source>
</reference>
<feature type="signal peptide" evidence="1">
    <location>
        <begin position="1"/>
        <end position="20"/>
    </location>
</feature>
<dbReference type="OrthoDB" id="278035at2"/>
<dbReference type="EMBL" id="CP042425">
    <property type="protein sequence ID" value="QEL15046.1"/>
    <property type="molecule type" value="Genomic_DNA"/>
</dbReference>
<dbReference type="AlphaFoldDB" id="A0A5C1AAJ7"/>
<sequence length="492" mass="54279">MKSLLPFAFLAFLFVPASNGQPPVKDGGPANPREPDPSLWTTKLTISPTPAPKPALKYELLPPARDRSPGNAALGYQRAWVIRPARPKDAKEAQEQNDLLDQWGQLPVEQLSTGKMAAFLQAYDDMLKEVDDAARRGSCDWQTEKLKAQDISRILPSVQGHRELQHILSLKCRMELGEKKFPEAFRTLQTGFQLGKHVGEGSTLIESLVGLSLTAVMIGRAEDWIGRPDAPNLYWSFTTLPRPFINPRPGLDGETRFQELYLPSLKDLERGPVSEEVASNAVANWMKSLAGGTPGELGGLESLAQNVTVAAMMAAQGPGAKKDLLARGLAKKDVDAMPTTQAVLLRNVYGHRDLWDEQVKLFGLPAYQARPEVEKIEQQIKTTKAAAKNDPFLTMMTLIYPAVQKVYFSHARLERRFALIRALEAVRLQIAFDGKVPATLANVTIVPVPDDPFTGKPFEYTAKEGGFTLTAPRLKADQPNAGEHVYEVTVRK</sequence>
<dbReference type="KEGG" id="lrs:PX52LOC_01952"/>
<protein>
    <submittedName>
        <fullName evidence="2">Uncharacterized protein</fullName>
    </submittedName>
</protein>
<accession>A0A5C1AAJ7</accession>
<keyword evidence="1" id="KW-0732">Signal</keyword>
<feature type="chain" id="PRO_5022721839" evidence="1">
    <location>
        <begin position="21"/>
        <end position="492"/>
    </location>
</feature>
<organism evidence="2 3">
    <name type="scientific">Limnoglobus roseus</name>
    <dbReference type="NCBI Taxonomy" id="2598579"/>
    <lineage>
        <taxon>Bacteria</taxon>
        <taxon>Pseudomonadati</taxon>
        <taxon>Planctomycetota</taxon>
        <taxon>Planctomycetia</taxon>
        <taxon>Gemmatales</taxon>
        <taxon>Gemmataceae</taxon>
        <taxon>Limnoglobus</taxon>
    </lineage>
</organism>
<name>A0A5C1AAJ7_9BACT</name>
<gene>
    <name evidence="2" type="ORF">PX52LOC_01952</name>
</gene>
<evidence type="ECO:0000313" key="2">
    <source>
        <dbReference type="EMBL" id="QEL15046.1"/>
    </source>
</evidence>
<keyword evidence="3" id="KW-1185">Reference proteome</keyword>
<dbReference type="Proteomes" id="UP000324974">
    <property type="component" value="Chromosome"/>
</dbReference>
<proteinExistence type="predicted"/>